<name>A0ABP8U0Q5_9ACTN</name>
<dbReference type="Gene3D" id="2.30.30.40">
    <property type="entry name" value="SH3 Domains"/>
    <property type="match status" value="1"/>
</dbReference>
<feature type="chain" id="PRO_5045274880" description="SH3b domain-containing protein" evidence="1">
    <location>
        <begin position="29"/>
        <end position="118"/>
    </location>
</feature>
<feature type="signal peptide" evidence="1">
    <location>
        <begin position="1"/>
        <end position="28"/>
    </location>
</feature>
<sequence length="118" mass="12143">MNKFKKSAVTAVVAGAVALGGVVATATAASAVGSSKCTVNITNATYKTTTTVKLRTGPSTGYTALGSLSTGTKFYGTCKYDPSYGIGVSNEVWTYGKVTSGANTGKWGWVYSSYLKRA</sequence>
<keyword evidence="3" id="KW-1185">Reference proteome</keyword>
<dbReference type="RefSeq" id="WP_345367636.1">
    <property type="nucleotide sequence ID" value="NZ_BAABHJ010000041.1"/>
</dbReference>
<dbReference type="EMBL" id="BAABHJ010000041">
    <property type="protein sequence ID" value="GAA4619467.1"/>
    <property type="molecule type" value="Genomic_DNA"/>
</dbReference>
<dbReference type="Proteomes" id="UP001500212">
    <property type="component" value="Unassembled WGS sequence"/>
</dbReference>
<comment type="caution">
    <text evidence="2">The sequence shown here is derived from an EMBL/GenBank/DDBJ whole genome shotgun (WGS) entry which is preliminary data.</text>
</comment>
<keyword evidence="1" id="KW-0732">Signal</keyword>
<accession>A0ABP8U0Q5</accession>
<gene>
    <name evidence="2" type="ORF">GCM10023195_88030</name>
</gene>
<evidence type="ECO:0000256" key="1">
    <source>
        <dbReference type="SAM" id="SignalP"/>
    </source>
</evidence>
<evidence type="ECO:0008006" key="4">
    <source>
        <dbReference type="Google" id="ProtNLM"/>
    </source>
</evidence>
<evidence type="ECO:0000313" key="2">
    <source>
        <dbReference type="EMBL" id="GAA4619467.1"/>
    </source>
</evidence>
<reference evidence="3" key="1">
    <citation type="journal article" date="2019" name="Int. J. Syst. Evol. Microbiol.">
        <title>The Global Catalogue of Microorganisms (GCM) 10K type strain sequencing project: providing services to taxonomists for standard genome sequencing and annotation.</title>
        <authorList>
            <consortium name="The Broad Institute Genomics Platform"/>
            <consortium name="The Broad Institute Genome Sequencing Center for Infectious Disease"/>
            <person name="Wu L."/>
            <person name="Ma J."/>
        </authorList>
    </citation>
    <scope>NUCLEOTIDE SEQUENCE [LARGE SCALE GENOMIC DNA]</scope>
    <source>
        <strain evidence="3">JCM 17938</strain>
    </source>
</reference>
<proteinExistence type="predicted"/>
<evidence type="ECO:0000313" key="3">
    <source>
        <dbReference type="Proteomes" id="UP001500212"/>
    </source>
</evidence>
<protein>
    <recommendedName>
        <fullName evidence="4">SH3b domain-containing protein</fullName>
    </recommendedName>
</protein>
<organism evidence="2 3">
    <name type="scientific">Actinoallomurus liliacearum</name>
    <dbReference type="NCBI Taxonomy" id="1080073"/>
    <lineage>
        <taxon>Bacteria</taxon>
        <taxon>Bacillati</taxon>
        <taxon>Actinomycetota</taxon>
        <taxon>Actinomycetes</taxon>
        <taxon>Streptosporangiales</taxon>
        <taxon>Thermomonosporaceae</taxon>
        <taxon>Actinoallomurus</taxon>
    </lineage>
</organism>